<evidence type="ECO:0000256" key="1">
    <source>
        <dbReference type="SAM" id="Phobius"/>
    </source>
</evidence>
<keyword evidence="1" id="KW-0472">Membrane</keyword>
<reference evidence="2 3" key="1">
    <citation type="submission" date="2015-04" db="EMBL/GenBank/DDBJ databases">
        <authorList>
            <person name="Syromyatnikov M.Y."/>
            <person name="Popov V.N."/>
        </authorList>
    </citation>
    <scope>NUCLEOTIDE SEQUENCE [LARGE SCALE GENOMIC DNA]</scope>
</reference>
<proteinExistence type="predicted"/>
<name>A0A1J1HWG3_9DIPT</name>
<dbReference type="EMBL" id="CVRI01000021">
    <property type="protein sequence ID" value="CRK91700.1"/>
    <property type="molecule type" value="Genomic_DNA"/>
</dbReference>
<evidence type="ECO:0000313" key="2">
    <source>
        <dbReference type="EMBL" id="CRK91700.1"/>
    </source>
</evidence>
<sequence>MDEFRRGSAGQHPILFITVFVSLLLIVIIAIVCAHYVNKKREASYSNPIVVSSQTHEPIGNQQTTHQVPIQINRNDTVDVNSKTDSQMPSFHQNFPMPMPMPMPQMNFQNLEHTNYQNVSQTTVPTAPYPTTSYISPYPVNQPSVTVSHNVESRKF</sequence>
<dbReference type="AlphaFoldDB" id="A0A1J1HWG3"/>
<accession>A0A1J1HWG3</accession>
<keyword evidence="1" id="KW-1133">Transmembrane helix</keyword>
<feature type="transmembrane region" description="Helical" evidence="1">
    <location>
        <begin position="14"/>
        <end position="37"/>
    </location>
</feature>
<gene>
    <name evidence="2" type="ORF">CLUMA_CG005347</name>
</gene>
<dbReference type="Proteomes" id="UP000183832">
    <property type="component" value="Unassembled WGS sequence"/>
</dbReference>
<evidence type="ECO:0000313" key="3">
    <source>
        <dbReference type="Proteomes" id="UP000183832"/>
    </source>
</evidence>
<keyword evidence="3" id="KW-1185">Reference proteome</keyword>
<protein>
    <submittedName>
        <fullName evidence="2">CLUMA_CG005347, isoform A</fullName>
    </submittedName>
</protein>
<organism evidence="2 3">
    <name type="scientific">Clunio marinus</name>
    <dbReference type="NCBI Taxonomy" id="568069"/>
    <lineage>
        <taxon>Eukaryota</taxon>
        <taxon>Metazoa</taxon>
        <taxon>Ecdysozoa</taxon>
        <taxon>Arthropoda</taxon>
        <taxon>Hexapoda</taxon>
        <taxon>Insecta</taxon>
        <taxon>Pterygota</taxon>
        <taxon>Neoptera</taxon>
        <taxon>Endopterygota</taxon>
        <taxon>Diptera</taxon>
        <taxon>Nematocera</taxon>
        <taxon>Chironomoidea</taxon>
        <taxon>Chironomidae</taxon>
        <taxon>Clunio</taxon>
    </lineage>
</organism>
<keyword evidence="1" id="KW-0812">Transmembrane</keyword>